<evidence type="ECO:0000259" key="4">
    <source>
        <dbReference type="Pfam" id="PF00205"/>
    </source>
</evidence>
<evidence type="ECO:0000256" key="1">
    <source>
        <dbReference type="ARBA" id="ARBA00007812"/>
    </source>
</evidence>
<organism evidence="7 8">
    <name type="scientific">Arcicella aurantiaca</name>
    <dbReference type="NCBI Taxonomy" id="591202"/>
    <lineage>
        <taxon>Bacteria</taxon>
        <taxon>Pseudomonadati</taxon>
        <taxon>Bacteroidota</taxon>
        <taxon>Cytophagia</taxon>
        <taxon>Cytophagales</taxon>
        <taxon>Flectobacillaceae</taxon>
        <taxon>Arcicella</taxon>
    </lineage>
</organism>
<dbReference type="GO" id="GO:0005948">
    <property type="term" value="C:acetolactate synthase complex"/>
    <property type="evidence" value="ECO:0007669"/>
    <property type="project" value="TreeGrafter"/>
</dbReference>
<evidence type="ECO:0000256" key="2">
    <source>
        <dbReference type="ARBA" id="ARBA00023052"/>
    </source>
</evidence>
<dbReference type="SUPFAM" id="SSF52518">
    <property type="entry name" value="Thiamin diphosphate-binding fold (THDP-binding)"/>
    <property type="match status" value="2"/>
</dbReference>
<evidence type="ECO:0000256" key="3">
    <source>
        <dbReference type="RuleBase" id="RU362132"/>
    </source>
</evidence>
<comment type="similarity">
    <text evidence="1 3">Belongs to the TPP enzyme family.</text>
</comment>
<dbReference type="InterPro" id="IPR011766">
    <property type="entry name" value="TPP_enzyme_TPP-bd"/>
</dbReference>
<dbReference type="RefSeq" id="WP_109744385.1">
    <property type="nucleotide sequence ID" value="NZ_QGGO01000024.1"/>
</dbReference>
<dbReference type="InterPro" id="IPR045229">
    <property type="entry name" value="TPP_enz"/>
</dbReference>
<evidence type="ECO:0000259" key="6">
    <source>
        <dbReference type="Pfam" id="PF02776"/>
    </source>
</evidence>
<dbReference type="GO" id="GO:0000287">
    <property type="term" value="F:magnesium ion binding"/>
    <property type="evidence" value="ECO:0007669"/>
    <property type="project" value="InterPro"/>
</dbReference>
<feature type="domain" description="Thiamine pyrophosphate enzyme central" evidence="4">
    <location>
        <begin position="202"/>
        <end position="330"/>
    </location>
</feature>
<dbReference type="InterPro" id="IPR029061">
    <property type="entry name" value="THDP-binding"/>
</dbReference>
<dbReference type="CDD" id="cd07035">
    <property type="entry name" value="TPP_PYR_POX_like"/>
    <property type="match status" value="1"/>
</dbReference>
<keyword evidence="2 3" id="KW-0786">Thiamine pyrophosphate</keyword>
<sequence length="575" mass="64211">MKASDYIAKFIELKGIGYVFELSGGMITHLLDSLNQVTSIKVVTMHHEQSASFAADAYGRVTGLPGVALATSGPGATNLLTGIASCYFDSSPAIFITGQVNLHEQKGNRSIRQLGFQETDIVSMAEPITKKCFRVENVNDIPQILNEAFRISTEGRPGPILIDIPMNIQRENIPLAEIIFDCEDKNLNYNLELSKLNELSVSISTSKKPLLLIGRGIKSSFSDDELKIFLQLTKIPVVTTLLAIDSLDSVNEQKIGFIGSYGNRWANIAFGECDLLIVLGSRLDIRQTGADTKFFEDRIIYHIDCEEGEINNRVKKCVPIVSDVKVFLNQFNQKFQREIFQKKSDWYNYIEDLRFKWPDTRELNTAGINPNVFMHQLSKASVATKAYLADVGAHQMWAAQSIEINNKQLFLTSGGMGAMGFALPASIGACLALNVSPVVTIIGDGCMQINIQELQTIVRNKLPIKIVVMNNQNLGMIRQFQDSYFESRYQSTWWGYSAPDFEKVAMAYGIPAKTVTNELEILEAVNWMWNEENLSLPVLLQVMIDPHTNTYPKIAFGKPITEMEPFSKPIAMEST</sequence>
<dbReference type="Pfam" id="PF00205">
    <property type="entry name" value="TPP_enzyme_M"/>
    <property type="match status" value="1"/>
</dbReference>
<feature type="domain" description="Thiamine pyrophosphate enzyme TPP-binding" evidence="5">
    <location>
        <begin position="390"/>
        <end position="532"/>
    </location>
</feature>
<protein>
    <submittedName>
        <fullName evidence="7">Acetolactate synthase-1/2/3 large subunit</fullName>
    </submittedName>
</protein>
<reference evidence="7 8" key="1">
    <citation type="submission" date="2018-05" db="EMBL/GenBank/DDBJ databases">
        <title>Genomic Encyclopedia of Archaeal and Bacterial Type Strains, Phase II (KMG-II): from individual species to whole genera.</title>
        <authorList>
            <person name="Goeker M."/>
        </authorList>
    </citation>
    <scope>NUCLEOTIDE SEQUENCE [LARGE SCALE GENOMIC DNA]</scope>
    <source>
        <strain evidence="7 8">DSM 22214</strain>
    </source>
</reference>
<dbReference type="Pfam" id="PF02775">
    <property type="entry name" value="TPP_enzyme_C"/>
    <property type="match status" value="1"/>
</dbReference>
<dbReference type="GO" id="GO:0003984">
    <property type="term" value="F:acetolactate synthase activity"/>
    <property type="evidence" value="ECO:0007669"/>
    <property type="project" value="TreeGrafter"/>
</dbReference>
<gene>
    <name evidence="7" type="ORF">LV89_03701</name>
</gene>
<dbReference type="EMBL" id="QGGO01000024">
    <property type="protein sequence ID" value="PWK21408.1"/>
    <property type="molecule type" value="Genomic_DNA"/>
</dbReference>
<evidence type="ECO:0000259" key="5">
    <source>
        <dbReference type="Pfam" id="PF02775"/>
    </source>
</evidence>
<dbReference type="InterPro" id="IPR012001">
    <property type="entry name" value="Thiamin_PyroP_enz_TPP-bd_dom"/>
</dbReference>
<dbReference type="PANTHER" id="PTHR18968:SF142">
    <property type="entry name" value="ACETOLACTATE SYNTHASE"/>
    <property type="match status" value="1"/>
</dbReference>
<dbReference type="GO" id="GO:0030976">
    <property type="term" value="F:thiamine pyrophosphate binding"/>
    <property type="evidence" value="ECO:0007669"/>
    <property type="project" value="InterPro"/>
</dbReference>
<dbReference type="SUPFAM" id="SSF52467">
    <property type="entry name" value="DHS-like NAD/FAD-binding domain"/>
    <property type="match status" value="1"/>
</dbReference>
<dbReference type="PANTHER" id="PTHR18968">
    <property type="entry name" value="THIAMINE PYROPHOSPHATE ENZYMES"/>
    <property type="match status" value="1"/>
</dbReference>
<dbReference type="Pfam" id="PF02776">
    <property type="entry name" value="TPP_enzyme_N"/>
    <property type="match status" value="1"/>
</dbReference>
<dbReference type="InterPro" id="IPR029035">
    <property type="entry name" value="DHS-like_NAD/FAD-binding_dom"/>
</dbReference>
<dbReference type="GO" id="GO:0009099">
    <property type="term" value="P:L-valine biosynthetic process"/>
    <property type="evidence" value="ECO:0007669"/>
    <property type="project" value="TreeGrafter"/>
</dbReference>
<comment type="caution">
    <text evidence="7">The sequence shown here is derived from an EMBL/GenBank/DDBJ whole genome shotgun (WGS) entry which is preliminary data.</text>
</comment>
<dbReference type="Gene3D" id="3.40.50.970">
    <property type="match status" value="2"/>
</dbReference>
<dbReference type="GO" id="GO:0009097">
    <property type="term" value="P:isoleucine biosynthetic process"/>
    <property type="evidence" value="ECO:0007669"/>
    <property type="project" value="TreeGrafter"/>
</dbReference>
<dbReference type="FunFam" id="3.40.50.970:FF:000007">
    <property type="entry name" value="Acetolactate synthase"/>
    <property type="match status" value="1"/>
</dbReference>
<feature type="domain" description="Thiamine pyrophosphate enzyme N-terminal TPP-binding" evidence="6">
    <location>
        <begin position="1"/>
        <end position="124"/>
    </location>
</feature>
<dbReference type="Proteomes" id="UP000245489">
    <property type="component" value="Unassembled WGS sequence"/>
</dbReference>
<dbReference type="GO" id="GO:0050660">
    <property type="term" value="F:flavin adenine dinucleotide binding"/>
    <property type="evidence" value="ECO:0007669"/>
    <property type="project" value="TreeGrafter"/>
</dbReference>
<proteinExistence type="inferred from homology"/>
<accession>A0A316DVC3</accession>
<dbReference type="OrthoDB" id="4494979at2"/>
<keyword evidence="8" id="KW-1185">Reference proteome</keyword>
<evidence type="ECO:0000313" key="7">
    <source>
        <dbReference type="EMBL" id="PWK21408.1"/>
    </source>
</evidence>
<dbReference type="InterPro" id="IPR012000">
    <property type="entry name" value="Thiamin_PyroP_enz_cen_dom"/>
</dbReference>
<evidence type="ECO:0000313" key="8">
    <source>
        <dbReference type="Proteomes" id="UP000245489"/>
    </source>
</evidence>
<dbReference type="AlphaFoldDB" id="A0A316DVC3"/>
<dbReference type="Gene3D" id="3.40.50.1220">
    <property type="entry name" value="TPP-binding domain"/>
    <property type="match status" value="1"/>
</dbReference>
<name>A0A316DVC3_9BACT</name>